<dbReference type="Proteomes" id="UP000054563">
    <property type="component" value="Unassembled WGS sequence"/>
</dbReference>
<dbReference type="VEuPathDB" id="FungiDB:CIHG_00550"/>
<evidence type="ECO:0000313" key="2">
    <source>
        <dbReference type="Proteomes" id="UP000054563"/>
    </source>
</evidence>
<organism evidence="1 2">
    <name type="scientific">Coccidioides immitis H538.4</name>
    <dbReference type="NCBI Taxonomy" id="396776"/>
    <lineage>
        <taxon>Eukaryota</taxon>
        <taxon>Fungi</taxon>
        <taxon>Dikarya</taxon>
        <taxon>Ascomycota</taxon>
        <taxon>Pezizomycotina</taxon>
        <taxon>Eurotiomycetes</taxon>
        <taxon>Eurotiomycetidae</taxon>
        <taxon>Onygenales</taxon>
        <taxon>Onygenaceae</taxon>
        <taxon>Coccidioides</taxon>
    </lineage>
</organism>
<name>A0A0J8U6W6_COCIT</name>
<proteinExistence type="predicted"/>
<sequence length="125" mass="13714">MPNIVIPKSRSDAPCTVKSCVCTVTASLLSRSTGFQGDDMDSPFPTQSYAFPWASKVKTQVLESERLKGHFPPLTLAFSTDSTARVTLQWTDLFEGTEKVLQMTCISPRPGVETPFPIFAPTQGR</sequence>
<reference evidence="2" key="1">
    <citation type="journal article" date="2010" name="Genome Res.">
        <title>Population genomic sequencing of Coccidioides fungi reveals recent hybridization and transposon control.</title>
        <authorList>
            <person name="Neafsey D.E."/>
            <person name="Barker B.M."/>
            <person name="Sharpton T.J."/>
            <person name="Stajich J.E."/>
            <person name="Park D.J."/>
            <person name="Whiston E."/>
            <person name="Hung C.-Y."/>
            <person name="McMahan C."/>
            <person name="White J."/>
            <person name="Sykes S."/>
            <person name="Heiman D."/>
            <person name="Young S."/>
            <person name="Zeng Q."/>
            <person name="Abouelleil A."/>
            <person name="Aftuck L."/>
            <person name="Bessette D."/>
            <person name="Brown A."/>
            <person name="FitzGerald M."/>
            <person name="Lui A."/>
            <person name="Macdonald J.P."/>
            <person name="Priest M."/>
            <person name="Orbach M.J."/>
            <person name="Galgiani J.N."/>
            <person name="Kirkland T.N."/>
            <person name="Cole G.T."/>
            <person name="Birren B.W."/>
            <person name="Henn M.R."/>
            <person name="Taylor J.W."/>
            <person name="Rounsley S.D."/>
        </authorList>
    </citation>
    <scope>NUCLEOTIDE SEQUENCE [LARGE SCALE GENOMIC DNA]</scope>
    <source>
        <strain evidence="2">H538.4</strain>
    </source>
</reference>
<gene>
    <name evidence="1" type="ORF">CIHG_00550</name>
</gene>
<evidence type="ECO:0000313" key="1">
    <source>
        <dbReference type="EMBL" id="KMU82768.1"/>
    </source>
</evidence>
<accession>A0A0J8U6W6</accession>
<dbReference type="AlphaFoldDB" id="A0A0J8U6W6"/>
<dbReference type="EMBL" id="DS016981">
    <property type="protein sequence ID" value="KMU82768.1"/>
    <property type="molecule type" value="Genomic_DNA"/>
</dbReference>
<protein>
    <submittedName>
        <fullName evidence="1">Uncharacterized protein</fullName>
    </submittedName>
</protein>